<dbReference type="Proteomes" id="UP000317977">
    <property type="component" value="Unassembled WGS sequence"/>
</dbReference>
<dbReference type="PANTHER" id="PTHR36108">
    <property type="entry name" value="COLOSSIN-B-RELATED"/>
    <property type="match status" value="1"/>
</dbReference>
<evidence type="ECO:0000313" key="4">
    <source>
        <dbReference type="EMBL" id="TWU46664.1"/>
    </source>
</evidence>
<keyword evidence="5" id="KW-1185">Reference proteome</keyword>
<comment type="similarity">
    <text evidence="1">Belongs to the serine-aspartate repeat-containing protein (SDr) family.</text>
</comment>
<dbReference type="SUPFAM" id="SSF49464">
    <property type="entry name" value="Carboxypeptidase regulatory domain-like"/>
    <property type="match status" value="5"/>
</dbReference>
<evidence type="ECO:0000313" key="5">
    <source>
        <dbReference type="Proteomes" id="UP000317977"/>
    </source>
</evidence>
<protein>
    <submittedName>
        <fullName evidence="4">Cna protein B-type domain protein</fullName>
    </submittedName>
</protein>
<dbReference type="RefSeq" id="WP_146537153.1">
    <property type="nucleotide sequence ID" value="NZ_SJPX01000006.1"/>
</dbReference>
<evidence type="ECO:0000256" key="1">
    <source>
        <dbReference type="ARBA" id="ARBA00007257"/>
    </source>
</evidence>
<dbReference type="EMBL" id="SJPX01000006">
    <property type="protein sequence ID" value="TWU46664.1"/>
    <property type="molecule type" value="Genomic_DNA"/>
</dbReference>
<comment type="caution">
    <text evidence="4">The sequence shown here is derived from an EMBL/GenBank/DDBJ whole genome shotgun (WGS) entry which is preliminary data.</text>
</comment>
<dbReference type="Gene3D" id="2.60.40.1120">
    <property type="entry name" value="Carboxypeptidase-like, regulatory domain"/>
    <property type="match status" value="5"/>
</dbReference>
<gene>
    <name evidence="4" type="ORF">Poly59_56370</name>
</gene>
<evidence type="ECO:0000256" key="2">
    <source>
        <dbReference type="ARBA" id="ARBA00022525"/>
    </source>
</evidence>
<evidence type="ECO:0000256" key="3">
    <source>
        <dbReference type="ARBA" id="ARBA00022729"/>
    </source>
</evidence>
<dbReference type="AlphaFoldDB" id="A0A5C6EDZ3"/>
<organism evidence="4 5">
    <name type="scientific">Rubripirellula reticaptiva</name>
    <dbReference type="NCBI Taxonomy" id="2528013"/>
    <lineage>
        <taxon>Bacteria</taxon>
        <taxon>Pseudomonadati</taxon>
        <taxon>Planctomycetota</taxon>
        <taxon>Planctomycetia</taxon>
        <taxon>Pirellulales</taxon>
        <taxon>Pirellulaceae</taxon>
        <taxon>Rubripirellula</taxon>
    </lineage>
</organism>
<dbReference type="Pfam" id="PF13620">
    <property type="entry name" value="CarboxypepD_reg"/>
    <property type="match status" value="3"/>
</dbReference>
<dbReference type="InterPro" id="IPR008969">
    <property type="entry name" value="CarboxyPept-like_regulatory"/>
</dbReference>
<name>A0A5C6EDZ3_9BACT</name>
<accession>A0A5C6EDZ3</accession>
<reference evidence="4 5" key="1">
    <citation type="submission" date="2019-02" db="EMBL/GenBank/DDBJ databases">
        <title>Deep-cultivation of Planctomycetes and their phenomic and genomic characterization uncovers novel biology.</title>
        <authorList>
            <person name="Wiegand S."/>
            <person name="Jogler M."/>
            <person name="Boedeker C."/>
            <person name="Pinto D."/>
            <person name="Vollmers J."/>
            <person name="Rivas-Marin E."/>
            <person name="Kohn T."/>
            <person name="Peeters S.H."/>
            <person name="Heuer A."/>
            <person name="Rast P."/>
            <person name="Oberbeckmann S."/>
            <person name="Bunk B."/>
            <person name="Jeske O."/>
            <person name="Meyerdierks A."/>
            <person name="Storesund J.E."/>
            <person name="Kallscheuer N."/>
            <person name="Luecker S."/>
            <person name="Lage O.M."/>
            <person name="Pohl T."/>
            <person name="Merkel B.J."/>
            <person name="Hornburger P."/>
            <person name="Mueller R.-W."/>
            <person name="Bruemmer F."/>
            <person name="Labrenz M."/>
            <person name="Spormann A.M."/>
            <person name="Op Den Camp H."/>
            <person name="Overmann J."/>
            <person name="Amann R."/>
            <person name="Jetten M.S.M."/>
            <person name="Mascher T."/>
            <person name="Medema M.H."/>
            <person name="Devos D.P."/>
            <person name="Kaster A.-K."/>
            <person name="Ovreas L."/>
            <person name="Rohde M."/>
            <person name="Galperin M.Y."/>
            <person name="Jogler C."/>
        </authorList>
    </citation>
    <scope>NUCLEOTIDE SEQUENCE [LARGE SCALE GENOMIC DNA]</scope>
    <source>
        <strain evidence="4 5">Poly59</strain>
    </source>
</reference>
<keyword evidence="2" id="KW-0964">Secreted</keyword>
<dbReference type="PANTHER" id="PTHR36108:SF13">
    <property type="entry name" value="COLOSSIN-B-RELATED"/>
    <property type="match status" value="1"/>
</dbReference>
<dbReference type="SUPFAM" id="SSF49478">
    <property type="entry name" value="Cna protein B-type domain"/>
    <property type="match status" value="1"/>
</dbReference>
<proteinExistence type="inferred from homology"/>
<sequence length="1154" mass="125291">MKIQFRTSLTMAIAMAWFIVIHTQSIHAETGITGRVAAQTEDGKYAGMVAGAKIEVLKPGGEVVTTTTSNPQGMFKIELPVGQYYYRVHADGFKDEDEGRGFEVKRNGQMELFHLALTKGENDPDRVRPVIPPPINGELIGRVLQRTHEGEKGIAHARITLVHESTRQVKNVLVSPERSPSGESGSYQVLLKAGIWRASVRATGFQTYIDLKPIEISVGGKTGRDFVLQQTELPAELLAKQGIRGTVKISKGDRVYPAPFEVTVNLVRAIDRAIAATTTTTIRENDFSFDTAPGSYHVVASAPDSEFAKAISAPVHVFPGRRSHVNLVMHAKPLEPPPTAIAQPEQDPIETPMEELPALTDQGIAELGPQQELLDVEILTLRHDTNEPLIETEILLREVTDRRASVIQGRTGNDGIARFNLPAGRYFVVARLSGFEVIEAQPAASFMRGRLVLNVENDKPTKATFFLDHHREPAATAGTLVIEAYDEKLGTPIADANVSVTREFLSPRVLKTDANGVTSVSGASEGDYSVKISHPNYFTVTRRIAYLPAQPRHRIFLNRHPAYSTDRHMVSGAVMYQGETGLGTALIEDAQISWSGPARVRINSGPRGLYSVTLPGGTYTVAVDPPAETNFASRVFTGIEVSGDTTRNFVLGRSSTDTPSLTRPQVQVNVYDARSRRPIADAQVSMQLRGSGGVTADEGTTDTNGRADLFISEGGQYLVTTSAAGYSSRRIESEVTSGRISIVNVGLTRGSDTGPNFVNVSGWVLTERGRGTKVIPQLIPGRHSLDRSRYEGVAGASVLWQFPSEGGLPGAMRVARTDSRGHFTIEGLSEQNYAVRVNAIGFGPLQQKVRVHQGMPDLQLILDRNTASETFPPSDTIRPTDPLGKKHTVSVAVIDQQRRPVANAIVTVSSQTIPGTAMVSPSVRRGQTDARGNFDVQLDPGSYQIRVQGTGFDSVVTNLVMTNRSLTRTIQVKRQTISPIPPGSEIPGLIRPEDRPTLLSRYQVQIQVVDETRKGISGATVTAMQGGRAVSTGQTDAGGYFRTQLSPGGYAIKASGPNIHPGGTTVTVRNANTNATVRVVGAQSTSQSRTIYPSNLQYAAQYLPPGTKQWITLGTYSSRDQAKQALQTRKLPIKSETRIVPQQPMRRVLKPTFK</sequence>
<keyword evidence="3" id="KW-0732">Signal</keyword>
<dbReference type="OrthoDB" id="5491003at2"/>